<dbReference type="NCBIfam" id="TIGR00229">
    <property type="entry name" value="sensory_box"/>
    <property type="match status" value="1"/>
</dbReference>
<dbReference type="InterPro" id="IPR001633">
    <property type="entry name" value="EAL_dom"/>
</dbReference>
<dbReference type="InterPro" id="IPR013656">
    <property type="entry name" value="PAS_4"/>
</dbReference>
<dbReference type="PANTHER" id="PTHR44757">
    <property type="entry name" value="DIGUANYLATE CYCLASE DGCP"/>
    <property type="match status" value="1"/>
</dbReference>
<dbReference type="InterPro" id="IPR043128">
    <property type="entry name" value="Rev_trsase/Diguanyl_cyclase"/>
</dbReference>
<dbReference type="RefSeq" id="WP_182162386.1">
    <property type="nucleotide sequence ID" value="NZ_JACFXV010000038.1"/>
</dbReference>
<organism evidence="5 6">
    <name type="scientific">Stappia albiluteola</name>
    <dbReference type="NCBI Taxonomy" id="2758565"/>
    <lineage>
        <taxon>Bacteria</taxon>
        <taxon>Pseudomonadati</taxon>
        <taxon>Pseudomonadota</taxon>
        <taxon>Alphaproteobacteria</taxon>
        <taxon>Hyphomicrobiales</taxon>
        <taxon>Stappiaceae</taxon>
        <taxon>Stappia</taxon>
    </lineage>
</organism>
<dbReference type="EMBL" id="JACFXV010000038">
    <property type="protein sequence ID" value="MBA5776207.1"/>
    <property type="molecule type" value="Genomic_DNA"/>
</dbReference>
<dbReference type="CDD" id="cd01949">
    <property type="entry name" value="GGDEF"/>
    <property type="match status" value="1"/>
</dbReference>
<dbReference type="InterPro" id="IPR035965">
    <property type="entry name" value="PAS-like_dom_sf"/>
</dbReference>
<comment type="caution">
    <text evidence="5">The sequence shown here is derived from an EMBL/GenBank/DDBJ whole genome shotgun (WGS) entry which is preliminary data.</text>
</comment>
<feature type="compositionally biased region" description="Low complexity" evidence="1">
    <location>
        <begin position="16"/>
        <end position="30"/>
    </location>
</feature>
<dbReference type="InterPro" id="IPR003018">
    <property type="entry name" value="GAF"/>
</dbReference>
<dbReference type="InterPro" id="IPR052155">
    <property type="entry name" value="Biofilm_reg_signaling"/>
</dbReference>
<dbReference type="Pfam" id="PF13185">
    <property type="entry name" value="GAF_2"/>
    <property type="match status" value="1"/>
</dbReference>
<dbReference type="PROSITE" id="PS50883">
    <property type="entry name" value="EAL"/>
    <property type="match status" value="1"/>
</dbReference>
<dbReference type="Pfam" id="PF08448">
    <property type="entry name" value="PAS_4"/>
    <property type="match status" value="1"/>
</dbReference>
<dbReference type="SUPFAM" id="SSF141868">
    <property type="entry name" value="EAL domain-like"/>
    <property type="match status" value="1"/>
</dbReference>
<dbReference type="InterPro" id="IPR000700">
    <property type="entry name" value="PAS-assoc_C"/>
</dbReference>
<name>A0A839ABC5_9HYPH</name>
<feature type="domain" description="GGDEF" evidence="4">
    <location>
        <begin position="345"/>
        <end position="477"/>
    </location>
</feature>
<dbReference type="Proteomes" id="UP000541109">
    <property type="component" value="Unassembled WGS sequence"/>
</dbReference>
<dbReference type="Gene3D" id="3.30.70.270">
    <property type="match status" value="1"/>
</dbReference>
<evidence type="ECO:0000256" key="1">
    <source>
        <dbReference type="SAM" id="MobiDB-lite"/>
    </source>
</evidence>
<dbReference type="PROSITE" id="PS50113">
    <property type="entry name" value="PAC"/>
    <property type="match status" value="1"/>
</dbReference>
<dbReference type="NCBIfam" id="TIGR00254">
    <property type="entry name" value="GGDEF"/>
    <property type="match status" value="1"/>
</dbReference>
<dbReference type="Gene3D" id="3.30.450.40">
    <property type="match status" value="1"/>
</dbReference>
<protein>
    <submittedName>
        <fullName evidence="5">EAL domain-containing protein</fullName>
    </submittedName>
</protein>
<evidence type="ECO:0000259" key="4">
    <source>
        <dbReference type="PROSITE" id="PS50887"/>
    </source>
</evidence>
<dbReference type="SMART" id="SM00267">
    <property type="entry name" value="GGDEF"/>
    <property type="match status" value="1"/>
</dbReference>
<dbReference type="Gene3D" id="3.20.20.450">
    <property type="entry name" value="EAL domain"/>
    <property type="match status" value="1"/>
</dbReference>
<evidence type="ECO:0000259" key="3">
    <source>
        <dbReference type="PROSITE" id="PS50883"/>
    </source>
</evidence>
<dbReference type="InterPro" id="IPR000160">
    <property type="entry name" value="GGDEF_dom"/>
</dbReference>
<dbReference type="SUPFAM" id="SSF55781">
    <property type="entry name" value="GAF domain-like"/>
    <property type="match status" value="1"/>
</dbReference>
<feature type="region of interest" description="Disordered" evidence="1">
    <location>
        <begin position="1"/>
        <end position="30"/>
    </location>
</feature>
<evidence type="ECO:0000313" key="6">
    <source>
        <dbReference type="Proteomes" id="UP000541109"/>
    </source>
</evidence>
<accession>A0A839ABC5</accession>
<dbReference type="SUPFAM" id="SSF55073">
    <property type="entry name" value="Nucleotide cyclase"/>
    <property type="match status" value="1"/>
</dbReference>
<evidence type="ECO:0000259" key="2">
    <source>
        <dbReference type="PROSITE" id="PS50113"/>
    </source>
</evidence>
<dbReference type="CDD" id="cd01948">
    <property type="entry name" value="EAL"/>
    <property type="match status" value="1"/>
</dbReference>
<dbReference type="InterPro" id="IPR029787">
    <property type="entry name" value="Nucleotide_cyclase"/>
</dbReference>
<dbReference type="Pfam" id="PF00563">
    <property type="entry name" value="EAL"/>
    <property type="match status" value="1"/>
</dbReference>
<dbReference type="PROSITE" id="PS50887">
    <property type="entry name" value="GGDEF"/>
    <property type="match status" value="1"/>
</dbReference>
<dbReference type="CDD" id="cd00130">
    <property type="entry name" value="PAS"/>
    <property type="match status" value="1"/>
</dbReference>
<dbReference type="InterPro" id="IPR035919">
    <property type="entry name" value="EAL_sf"/>
</dbReference>
<evidence type="ECO:0000313" key="5">
    <source>
        <dbReference type="EMBL" id="MBA5776207.1"/>
    </source>
</evidence>
<dbReference type="Pfam" id="PF00990">
    <property type="entry name" value="GGDEF"/>
    <property type="match status" value="1"/>
</dbReference>
<dbReference type="Gene3D" id="3.30.450.20">
    <property type="entry name" value="PAS domain"/>
    <property type="match status" value="1"/>
</dbReference>
<dbReference type="SUPFAM" id="SSF55785">
    <property type="entry name" value="PYP-like sensor domain (PAS domain)"/>
    <property type="match status" value="1"/>
</dbReference>
<dbReference type="AlphaFoldDB" id="A0A839ABC5"/>
<feature type="domain" description="EAL" evidence="3">
    <location>
        <begin position="486"/>
        <end position="740"/>
    </location>
</feature>
<keyword evidence="6" id="KW-1185">Reference proteome</keyword>
<gene>
    <name evidence="5" type="ORF">H2509_03615</name>
</gene>
<reference evidence="5 6" key="1">
    <citation type="submission" date="2020-07" db="EMBL/GenBank/DDBJ databases">
        <title>Stappia sp., F7233, whole genome shotgun sequencing project.</title>
        <authorList>
            <person name="Jiang S."/>
            <person name="Liu Z.W."/>
            <person name="Du Z.J."/>
        </authorList>
    </citation>
    <scope>NUCLEOTIDE SEQUENCE [LARGE SCALE GENOMIC DNA]</scope>
    <source>
        <strain evidence="5 6">F7233</strain>
    </source>
</reference>
<dbReference type="InterPro" id="IPR000014">
    <property type="entry name" value="PAS"/>
</dbReference>
<dbReference type="PANTHER" id="PTHR44757:SF2">
    <property type="entry name" value="BIOFILM ARCHITECTURE MAINTENANCE PROTEIN MBAA"/>
    <property type="match status" value="1"/>
</dbReference>
<proteinExistence type="predicted"/>
<dbReference type="SMART" id="SM00065">
    <property type="entry name" value="GAF"/>
    <property type="match status" value="1"/>
</dbReference>
<feature type="domain" description="PAC" evidence="2">
    <location>
        <begin position="259"/>
        <end position="313"/>
    </location>
</feature>
<dbReference type="InterPro" id="IPR029016">
    <property type="entry name" value="GAF-like_dom_sf"/>
</dbReference>
<sequence length="749" mass="82202">MRTAGRASPCNNEPHSQSAAAGTSSAHAKAPLQSSGTVDLASIGLLDAAPDADLDRIARLAAEAAGTERAFISFLQGDLVRVIASHGSSVREAPAATSICAETSRRQETLIIPDLAADPLYAELPQVAQEDGNRFYAGFPISIDERNAIGTLCVIDREARPDGLAPATIRELEDLAQLAMRILTSHQQNSRWQEFMAIAADWIWEQDADFRFVYFSDSISDSGIDRSYFLGKTRWEVLARPGEDEAFWIEHRAMLEAHEPFEDFRYRWEYNGAIRYTSISGRPVFSNEGTFLGYRGSSRDVTAEEVARREVEHLAHHDPLTGLANRATFESQLADQLLTWQETGVSATVLLLDLDHFKRTNDTIGHSGGDALLVEVARRLKECSSPAATIARIGGDEFAILEPSLSRNGAAREFASTIVQALSKPYDLGERIESGCSIGIAVLPDHGATPSQIMGNVDLALYDAKSAGRGRSSFFHPDMRREADRRHDIARELANAQTYGQFTLLYQPVVRLPNEDICGVEALLRWNHPVRGQLSPSAFLGVLETSRHAADIGYWVLERACMEAGSWLAGAGRDSRLAVNLFSAQLRDPALVSQVRAILDKTGFDGRQLELEITEDVFLNQADDLLDTLGGLKRLGISLALDDFGTGFASLSHLLQFPVDRIKIDRQFVHGLGRNVDYGKVTNALVKLALELGLKVTAEGIESEEQRNFLRLIGCNDVQGYYYAKPLPASQISTLLAEPGPRLAGMKRL</sequence>
<dbReference type="SMART" id="SM00052">
    <property type="entry name" value="EAL"/>
    <property type="match status" value="1"/>
</dbReference>